<name>A0A285F2T2_9FIRM</name>
<keyword evidence="1" id="KW-0472">Membrane</keyword>
<protein>
    <recommendedName>
        <fullName evidence="4">Type II secretory pathway, pseudopilin PulG</fullName>
    </recommendedName>
</protein>
<gene>
    <name evidence="2" type="ORF">SAMN06265827_10195</name>
</gene>
<evidence type="ECO:0000256" key="1">
    <source>
        <dbReference type="SAM" id="Phobius"/>
    </source>
</evidence>
<dbReference type="AlphaFoldDB" id="A0A285F2T2"/>
<dbReference type="EMBL" id="OBDZ01000001">
    <property type="protein sequence ID" value="SNY05598.1"/>
    <property type="molecule type" value="Genomic_DNA"/>
</dbReference>
<dbReference type="OrthoDB" id="9948922at2"/>
<dbReference type="Proteomes" id="UP000219573">
    <property type="component" value="Unassembled WGS sequence"/>
</dbReference>
<sequence>MLKQQEGAITIFVLSIFLALMVLIGGVIEVLNSQFALLEKKEDSLQALYLAESGIEQARVKIKAGEIDSFRQEVIVNGRYNGSYEVTITIEGDKNQVISTGNFQGRKKVLKRIISN</sequence>
<dbReference type="RefSeq" id="WP_097016142.1">
    <property type="nucleotide sequence ID" value="NZ_OBDZ01000001.1"/>
</dbReference>
<evidence type="ECO:0008006" key="4">
    <source>
        <dbReference type="Google" id="ProtNLM"/>
    </source>
</evidence>
<keyword evidence="1" id="KW-1133">Transmembrane helix</keyword>
<keyword evidence="1" id="KW-0812">Transmembrane</keyword>
<accession>A0A285F2T2</accession>
<proteinExistence type="predicted"/>
<reference evidence="3" key="1">
    <citation type="submission" date="2017-09" db="EMBL/GenBank/DDBJ databases">
        <authorList>
            <person name="Varghese N."/>
            <person name="Submissions S."/>
        </authorList>
    </citation>
    <scope>NUCLEOTIDE SEQUENCE [LARGE SCALE GENOMIC DNA]</scope>
    <source>
        <strain evidence="3">MSL47</strain>
    </source>
</reference>
<evidence type="ECO:0000313" key="2">
    <source>
        <dbReference type="EMBL" id="SNY05598.1"/>
    </source>
</evidence>
<keyword evidence="3" id="KW-1185">Reference proteome</keyword>
<evidence type="ECO:0000313" key="3">
    <source>
        <dbReference type="Proteomes" id="UP000219573"/>
    </source>
</evidence>
<feature type="transmembrane region" description="Helical" evidence="1">
    <location>
        <begin position="7"/>
        <end position="28"/>
    </location>
</feature>
<organism evidence="2 3">
    <name type="scientific">Orenia metallireducens</name>
    <dbReference type="NCBI Taxonomy" id="1413210"/>
    <lineage>
        <taxon>Bacteria</taxon>
        <taxon>Bacillati</taxon>
        <taxon>Bacillota</taxon>
        <taxon>Clostridia</taxon>
        <taxon>Halanaerobiales</taxon>
        <taxon>Halobacteroidaceae</taxon>
        <taxon>Orenia</taxon>
    </lineage>
</organism>